<feature type="transmembrane region" description="Helical" evidence="5">
    <location>
        <begin position="30"/>
        <end position="57"/>
    </location>
</feature>
<evidence type="ECO:0000259" key="6">
    <source>
        <dbReference type="Pfam" id="PF20520"/>
    </source>
</evidence>
<evidence type="ECO:0000256" key="5">
    <source>
        <dbReference type="SAM" id="Phobius"/>
    </source>
</evidence>
<accession>A0ABD3BEN2</accession>
<feature type="domain" description="V-type proton ATPase subunit S1/VOA1 transmembrane" evidence="6">
    <location>
        <begin position="291"/>
        <end position="322"/>
    </location>
</feature>
<keyword evidence="2 5" id="KW-0812">Transmembrane</keyword>
<dbReference type="EMBL" id="JAVIJP010000099">
    <property type="protein sequence ID" value="KAL3615860.1"/>
    <property type="molecule type" value="Genomic_DNA"/>
</dbReference>
<proteinExistence type="predicted"/>
<evidence type="ECO:0000313" key="8">
    <source>
        <dbReference type="Proteomes" id="UP001632038"/>
    </source>
</evidence>
<protein>
    <recommendedName>
        <fullName evidence="6">V-type proton ATPase subunit S1/VOA1 transmembrane domain-containing protein</fullName>
    </recommendedName>
</protein>
<feature type="transmembrane region" description="Helical" evidence="5">
    <location>
        <begin position="295"/>
        <end position="315"/>
    </location>
</feature>
<dbReference type="Pfam" id="PF20520">
    <property type="entry name" value="Ac45-VOA1_TM"/>
    <property type="match status" value="1"/>
</dbReference>
<dbReference type="AlphaFoldDB" id="A0ABD3BEN2"/>
<evidence type="ECO:0000256" key="4">
    <source>
        <dbReference type="ARBA" id="ARBA00023136"/>
    </source>
</evidence>
<keyword evidence="4 5" id="KW-0472">Membrane</keyword>
<gene>
    <name evidence="7" type="ORF">CASFOL_040154</name>
</gene>
<sequence>MILSPRTVDRLDSLPNPGWAVQKEMTTVSVALVVALLVFTAQLPLGLTFSTGPAFLWSPHLDGMCRKKGMVDYRILSPRDLAKSAMTVGGWHDYLCSREEAQHSKNFAFLFIGTELQSLDISRPSQTDPDLIDLLKYAAGEEKVAIESSFISELTDTCQHEFAIGSIALVGSCSVEGENFNKLNDIHSVHDYLNSRVENSDGRRDLIVLCPGGTLDSDQQSHSESSILSQLLNSVNELGAKYSFLYISDPLRSASYLSHRGLERFLAEGTIGNGSAKPTLCDGVCQIKSSLLEGIFVGIVLLIILISGLCCMMGIDTPTRFETPQDS</sequence>
<evidence type="ECO:0000256" key="1">
    <source>
        <dbReference type="ARBA" id="ARBA00004167"/>
    </source>
</evidence>
<name>A0ABD3BEN2_9LAMI</name>
<dbReference type="PANTHER" id="PTHR35285:SF1">
    <property type="entry name" value="2-C-METHYL-D-ERYTHRITOL 4-PHOSPHATE CYTIDYLYLTRANSFERASE"/>
    <property type="match status" value="1"/>
</dbReference>
<keyword evidence="3 5" id="KW-1133">Transmembrane helix</keyword>
<keyword evidence="8" id="KW-1185">Reference proteome</keyword>
<comment type="subcellular location">
    <subcellularLocation>
        <location evidence="1">Membrane</location>
        <topology evidence="1">Single-pass membrane protein</topology>
    </subcellularLocation>
</comment>
<dbReference type="Proteomes" id="UP001632038">
    <property type="component" value="Unassembled WGS sequence"/>
</dbReference>
<dbReference type="GO" id="GO:0016020">
    <property type="term" value="C:membrane"/>
    <property type="evidence" value="ECO:0007669"/>
    <property type="project" value="UniProtKB-SubCell"/>
</dbReference>
<comment type="caution">
    <text evidence="7">The sequence shown here is derived from an EMBL/GenBank/DDBJ whole genome shotgun (WGS) entry which is preliminary data.</text>
</comment>
<reference evidence="8" key="1">
    <citation type="journal article" date="2024" name="IScience">
        <title>Strigolactones Initiate the Formation of Haustorium-like Structures in Castilleja.</title>
        <authorList>
            <person name="Buerger M."/>
            <person name="Peterson D."/>
            <person name="Chory J."/>
        </authorList>
    </citation>
    <scope>NUCLEOTIDE SEQUENCE [LARGE SCALE GENOMIC DNA]</scope>
</reference>
<organism evidence="7 8">
    <name type="scientific">Castilleja foliolosa</name>
    <dbReference type="NCBI Taxonomy" id="1961234"/>
    <lineage>
        <taxon>Eukaryota</taxon>
        <taxon>Viridiplantae</taxon>
        <taxon>Streptophyta</taxon>
        <taxon>Embryophyta</taxon>
        <taxon>Tracheophyta</taxon>
        <taxon>Spermatophyta</taxon>
        <taxon>Magnoliopsida</taxon>
        <taxon>eudicotyledons</taxon>
        <taxon>Gunneridae</taxon>
        <taxon>Pentapetalae</taxon>
        <taxon>asterids</taxon>
        <taxon>lamiids</taxon>
        <taxon>Lamiales</taxon>
        <taxon>Orobanchaceae</taxon>
        <taxon>Pedicularideae</taxon>
        <taxon>Castillejinae</taxon>
        <taxon>Castilleja</taxon>
    </lineage>
</organism>
<evidence type="ECO:0000313" key="7">
    <source>
        <dbReference type="EMBL" id="KAL3615860.1"/>
    </source>
</evidence>
<dbReference type="InterPro" id="IPR046756">
    <property type="entry name" value="VAS1/VOA1_TM"/>
</dbReference>
<evidence type="ECO:0000256" key="2">
    <source>
        <dbReference type="ARBA" id="ARBA00022692"/>
    </source>
</evidence>
<dbReference type="PANTHER" id="PTHR35285">
    <property type="entry name" value="2-C-METHYL-D-ERYTHRITOL 4-PHOSPHATE CYTIDYLYLTRANSFERASE"/>
    <property type="match status" value="1"/>
</dbReference>
<evidence type="ECO:0000256" key="3">
    <source>
        <dbReference type="ARBA" id="ARBA00022989"/>
    </source>
</evidence>